<dbReference type="Gene3D" id="1.25.40.10">
    <property type="entry name" value="Tetratricopeptide repeat domain"/>
    <property type="match status" value="1"/>
</dbReference>
<reference evidence="15" key="2">
    <citation type="submission" date="2015-01" db="EMBL/GenBank/DDBJ databases">
        <title>Evolutionary Origins and Diversification of the Mycorrhizal Mutualists.</title>
        <authorList>
            <consortium name="DOE Joint Genome Institute"/>
            <consortium name="Mycorrhizal Genomics Consortium"/>
            <person name="Kohler A."/>
            <person name="Kuo A."/>
            <person name="Nagy L.G."/>
            <person name="Floudas D."/>
            <person name="Copeland A."/>
            <person name="Barry K.W."/>
            <person name="Cichocki N."/>
            <person name="Veneault-Fourrey C."/>
            <person name="LaButti K."/>
            <person name="Lindquist E.A."/>
            <person name="Lipzen A."/>
            <person name="Lundell T."/>
            <person name="Morin E."/>
            <person name="Murat C."/>
            <person name="Riley R."/>
            <person name="Ohm R."/>
            <person name="Sun H."/>
            <person name="Tunlid A."/>
            <person name="Henrissat B."/>
            <person name="Grigoriev I.V."/>
            <person name="Hibbett D.S."/>
            <person name="Martin F."/>
        </authorList>
    </citation>
    <scope>NUCLEOTIDE SEQUENCE [LARGE SCALE GENOMIC DNA]</scope>
    <source>
        <strain evidence="15">Ve08.2h10</strain>
    </source>
</reference>
<evidence type="ECO:0000256" key="10">
    <source>
        <dbReference type="ARBA" id="ARBA00023136"/>
    </source>
</evidence>
<evidence type="ECO:0000313" key="15">
    <source>
        <dbReference type="Proteomes" id="UP000054538"/>
    </source>
</evidence>
<comment type="subcellular location">
    <subcellularLocation>
        <location evidence="1">Mitochondrion outer membrane</location>
        <topology evidence="1">Single-pass membrane protein</topology>
    </subcellularLocation>
</comment>
<dbReference type="InterPro" id="IPR033745">
    <property type="entry name" value="Fis1_cytosol"/>
</dbReference>
<dbReference type="EMBL" id="KN824849">
    <property type="protein sequence ID" value="KIK99803.1"/>
    <property type="molecule type" value="Genomic_DNA"/>
</dbReference>
<dbReference type="FunCoup" id="A0A0D0DWK9">
    <property type="interactions" value="222"/>
</dbReference>
<dbReference type="HOGENOM" id="CLU_104368_2_0_1"/>
<dbReference type="PANTHER" id="PTHR13247:SF0">
    <property type="entry name" value="MITOCHONDRIAL FISSION 1 PROTEIN"/>
    <property type="match status" value="1"/>
</dbReference>
<dbReference type="GO" id="GO:0016559">
    <property type="term" value="P:peroxisome fission"/>
    <property type="evidence" value="ECO:0007669"/>
    <property type="project" value="TreeGrafter"/>
</dbReference>
<evidence type="ECO:0000256" key="13">
    <source>
        <dbReference type="SAM" id="Phobius"/>
    </source>
</evidence>
<evidence type="ECO:0000256" key="8">
    <source>
        <dbReference type="ARBA" id="ARBA00022989"/>
    </source>
</evidence>
<evidence type="ECO:0000256" key="6">
    <source>
        <dbReference type="ARBA" id="ARBA00022787"/>
    </source>
</evidence>
<dbReference type="InterPro" id="IPR028058">
    <property type="entry name" value="Fis1_TPR_N"/>
</dbReference>
<reference evidence="14 15" key="1">
    <citation type="submission" date="2014-04" db="EMBL/GenBank/DDBJ databases">
        <authorList>
            <consortium name="DOE Joint Genome Institute"/>
            <person name="Kuo A."/>
            <person name="Kohler A."/>
            <person name="Jargeat P."/>
            <person name="Nagy L.G."/>
            <person name="Floudas D."/>
            <person name="Copeland A."/>
            <person name="Barry K.W."/>
            <person name="Cichocki N."/>
            <person name="Veneault-Fourrey C."/>
            <person name="LaButti K."/>
            <person name="Lindquist E.A."/>
            <person name="Lipzen A."/>
            <person name="Lundell T."/>
            <person name="Morin E."/>
            <person name="Murat C."/>
            <person name="Sun H."/>
            <person name="Tunlid A."/>
            <person name="Henrissat B."/>
            <person name="Grigoriev I.V."/>
            <person name="Hibbett D.S."/>
            <person name="Martin F."/>
            <person name="Nordberg H.P."/>
            <person name="Cantor M.N."/>
            <person name="Hua S.X."/>
        </authorList>
    </citation>
    <scope>NUCLEOTIDE SEQUENCE [LARGE SCALE GENOMIC DNA]</scope>
    <source>
        <strain evidence="14 15">Ve08.2h10</strain>
    </source>
</reference>
<feature type="transmembrane region" description="Helical" evidence="13">
    <location>
        <begin position="128"/>
        <end position="149"/>
    </location>
</feature>
<keyword evidence="6 12" id="KW-1000">Mitochondrion outer membrane</keyword>
<keyword evidence="7" id="KW-0802">TPR repeat</keyword>
<dbReference type="AlphaFoldDB" id="A0A0D0DWK9"/>
<evidence type="ECO:0000256" key="12">
    <source>
        <dbReference type="PIRNR" id="PIRNR008835"/>
    </source>
</evidence>
<comment type="domain">
    <text evidence="12">The C-terminus is required for mitochondrial localization, while the N-terminus is necessary for mitochondrial fission.</text>
</comment>
<dbReference type="PANTHER" id="PTHR13247">
    <property type="entry name" value="TETRATRICOPEPTIDE REPEAT PROTEIN 11 TPR REPEAT PROTEIN 11"/>
    <property type="match status" value="1"/>
</dbReference>
<dbReference type="OrthoDB" id="421154at2759"/>
<dbReference type="GO" id="GO:0000266">
    <property type="term" value="P:mitochondrial fission"/>
    <property type="evidence" value="ECO:0007669"/>
    <property type="project" value="UniProtKB-UniRule"/>
</dbReference>
<dbReference type="InterPro" id="IPR028061">
    <property type="entry name" value="Fis1_TPR_C"/>
</dbReference>
<sequence length="155" mass="17435">MPTDLPYAADAQVSLSYDELEVLRLQYQKELAQSHVTVQTKFNYAWGLVKSPVREHQVEGVRLLQDIYRTEPGRRRECLYYLALGYYKMGNYADAKSFNDLLLQKEPTNMQAQSLGSLIEQAVTKEGYVGMALAGGVAAISTLIVASLIRRATRK</sequence>
<evidence type="ECO:0000256" key="9">
    <source>
        <dbReference type="ARBA" id="ARBA00023128"/>
    </source>
</evidence>
<dbReference type="STRING" id="930991.A0A0D0DWK9"/>
<evidence type="ECO:0000256" key="3">
    <source>
        <dbReference type="ARBA" id="ARBA00014314"/>
    </source>
</evidence>
<name>A0A0D0DWK9_9AGAM</name>
<dbReference type="Pfam" id="PF14853">
    <property type="entry name" value="Fis1_TPR_C"/>
    <property type="match status" value="1"/>
</dbReference>
<dbReference type="FunFam" id="1.25.40.10:FF:000179">
    <property type="entry name" value="Mitochondrial fission 1 protein"/>
    <property type="match status" value="1"/>
</dbReference>
<keyword evidence="10 12" id="KW-0472">Membrane</keyword>
<dbReference type="PIRSF" id="PIRSF008835">
    <property type="entry name" value="TPR_repeat_11_Fis1"/>
    <property type="match status" value="1"/>
</dbReference>
<organism evidence="14 15">
    <name type="scientific">Paxillus rubicundulus Ve08.2h10</name>
    <dbReference type="NCBI Taxonomy" id="930991"/>
    <lineage>
        <taxon>Eukaryota</taxon>
        <taxon>Fungi</taxon>
        <taxon>Dikarya</taxon>
        <taxon>Basidiomycota</taxon>
        <taxon>Agaricomycotina</taxon>
        <taxon>Agaricomycetes</taxon>
        <taxon>Agaricomycetidae</taxon>
        <taxon>Boletales</taxon>
        <taxon>Paxilineae</taxon>
        <taxon>Paxillaceae</taxon>
        <taxon>Paxillus</taxon>
    </lineage>
</organism>
<accession>A0A0D0DWK9</accession>
<evidence type="ECO:0000256" key="11">
    <source>
        <dbReference type="ARBA" id="ARBA00025016"/>
    </source>
</evidence>
<evidence type="ECO:0000313" key="14">
    <source>
        <dbReference type="EMBL" id="KIK99803.1"/>
    </source>
</evidence>
<evidence type="ECO:0000256" key="7">
    <source>
        <dbReference type="ARBA" id="ARBA00022803"/>
    </source>
</evidence>
<keyword evidence="5" id="KW-0677">Repeat</keyword>
<keyword evidence="8 13" id="KW-1133">Transmembrane helix</keyword>
<dbReference type="InterPro" id="IPR011990">
    <property type="entry name" value="TPR-like_helical_dom_sf"/>
</dbReference>
<dbReference type="Proteomes" id="UP000054538">
    <property type="component" value="Unassembled WGS sequence"/>
</dbReference>
<evidence type="ECO:0000256" key="5">
    <source>
        <dbReference type="ARBA" id="ARBA00022737"/>
    </source>
</evidence>
<comment type="similarity">
    <text evidence="2 12">Belongs to the FIS1 family.</text>
</comment>
<evidence type="ECO:0000256" key="2">
    <source>
        <dbReference type="ARBA" id="ARBA00008937"/>
    </source>
</evidence>
<keyword evidence="9 12" id="KW-0496">Mitochondrion</keyword>
<evidence type="ECO:0000256" key="1">
    <source>
        <dbReference type="ARBA" id="ARBA00004572"/>
    </source>
</evidence>
<evidence type="ECO:0000256" key="4">
    <source>
        <dbReference type="ARBA" id="ARBA00022692"/>
    </source>
</evidence>
<keyword evidence="15" id="KW-1185">Reference proteome</keyword>
<dbReference type="InParanoid" id="A0A0D0DWK9"/>
<dbReference type="GO" id="GO:0005778">
    <property type="term" value="C:peroxisomal membrane"/>
    <property type="evidence" value="ECO:0007669"/>
    <property type="project" value="TreeGrafter"/>
</dbReference>
<dbReference type="GO" id="GO:0005741">
    <property type="term" value="C:mitochondrial outer membrane"/>
    <property type="evidence" value="ECO:0007669"/>
    <property type="project" value="UniProtKB-SubCell"/>
</dbReference>
<keyword evidence="4 13" id="KW-0812">Transmembrane</keyword>
<dbReference type="Pfam" id="PF14852">
    <property type="entry name" value="Fis1_TPR_N"/>
    <property type="match status" value="1"/>
</dbReference>
<dbReference type="InterPro" id="IPR016543">
    <property type="entry name" value="Fis1"/>
</dbReference>
<protein>
    <recommendedName>
        <fullName evidence="3 12">Mitochondrial fission 1 protein</fullName>
    </recommendedName>
</protein>
<comment type="function">
    <text evidence="11">Has a role in mitochondrial fission. Has a role in outer membrane fission but not matrix separation.</text>
</comment>
<gene>
    <name evidence="14" type="ORF">PAXRUDRAFT_822339</name>
</gene>
<proteinExistence type="inferred from homology"/>
<dbReference type="GO" id="GO:0000422">
    <property type="term" value="P:autophagy of mitochondrion"/>
    <property type="evidence" value="ECO:0007669"/>
    <property type="project" value="TreeGrafter"/>
</dbReference>
<dbReference type="SUPFAM" id="SSF48452">
    <property type="entry name" value="TPR-like"/>
    <property type="match status" value="1"/>
</dbReference>
<dbReference type="CDD" id="cd12212">
    <property type="entry name" value="Fis1"/>
    <property type="match status" value="1"/>
</dbReference>